<name>A0A2G1XMB9_STRCJ</name>
<dbReference type="Proteomes" id="UP000222531">
    <property type="component" value="Unassembled WGS sequence"/>
</dbReference>
<dbReference type="Gene3D" id="1.10.10.10">
    <property type="entry name" value="Winged helix-like DNA-binding domain superfamily/Winged helix DNA-binding domain"/>
    <property type="match status" value="1"/>
</dbReference>
<gene>
    <name evidence="2" type="ORF">BLA24_08085</name>
</gene>
<keyword evidence="3" id="KW-1185">Reference proteome</keyword>
<dbReference type="AlphaFoldDB" id="A0A2G1XMB9"/>
<dbReference type="EMBL" id="NHZO01000084">
    <property type="protein sequence ID" value="PHQ52392.1"/>
    <property type="molecule type" value="Genomic_DNA"/>
</dbReference>
<dbReference type="InterPro" id="IPR036388">
    <property type="entry name" value="WH-like_DNA-bd_sf"/>
</dbReference>
<sequence length="121" mass="13242">MPYDIEPRLLRAFVAVAEEPHVTRAVTRLLTAQHALGRDVRRLRRLSTGPRRACVCRRAAAGPNPGCDEETVEGLRRVWAPHSGACRSPWSSMPVSRSVRASSGPRRRPARPVGGQTGAAR</sequence>
<evidence type="ECO:0000313" key="3">
    <source>
        <dbReference type="Proteomes" id="UP000222531"/>
    </source>
</evidence>
<feature type="compositionally biased region" description="Low complexity" evidence="1">
    <location>
        <begin position="94"/>
        <end position="104"/>
    </location>
</feature>
<evidence type="ECO:0000313" key="2">
    <source>
        <dbReference type="EMBL" id="PHQ52392.1"/>
    </source>
</evidence>
<evidence type="ECO:0008006" key="4">
    <source>
        <dbReference type="Google" id="ProtNLM"/>
    </source>
</evidence>
<proteinExistence type="predicted"/>
<feature type="region of interest" description="Disordered" evidence="1">
    <location>
        <begin position="84"/>
        <end position="121"/>
    </location>
</feature>
<organism evidence="2 3">
    <name type="scientific">Streptomyces cinnamoneus</name>
    <name type="common">Streptoverticillium cinnamoneum</name>
    <dbReference type="NCBI Taxonomy" id="53446"/>
    <lineage>
        <taxon>Bacteria</taxon>
        <taxon>Bacillati</taxon>
        <taxon>Actinomycetota</taxon>
        <taxon>Actinomycetes</taxon>
        <taxon>Kitasatosporales</taxon>
        <taxon>Streptomycetaceae</taxon>
        <taxon>Streptomyces</taxon>
        <taxon>Streptomyces cinnamoneus group</taxon>
    </lineage>
</organism>
<accession>A0A2G1XMB9</accession>
<evidence type="ECO:0000256" key="1">
    <source>
        <dbReference type="SAM" id="MobiDB-lite"/>
    </source>
</evidence>
<protein>
    <recommendedName>
        <fullName evidence="4">LysR family transcriptional regulator</fullName>
    </recommendedName>
</protein>
<comment type="caution">
    <text evidence="2">The sequence shown here is derived from an EMBL/GenBank/DDBJ whole genome shotgun (WGS) entry which is preliminary data.</text>
</comment>
<reference evidence="2 3" key="1">
    <citation type="journal article" date="2017" name="Biochemistry">
        <title>Identification of the Biosynthetic Pathway for the Antibiotic Bicyclomycin.</title>
        <authorList>
            <person name="Patteson J."/>
            <person name="Cai W."/>
            <person name="Johnson R.A."/>
            <person name="Santa Maria K."/>
            <person name="Li B."/>
        </authorList>
    </citation>
    <scope>NUCLEOTIDE SEQUENCE [LARGE SCALE GENOMIC DNA]</scope>
    <source>
        <strain evidence="2 3">ATCC 21532</strain>
    </source>
</reference>